<evidence type="ECO:0000256" key="5">
    <source>
        <dbReference type="ARBA" id="ARBA00022475"/>
    </source>
</evidence>
<evidence type="ECO:0000256" key="3">
    <source>
        <dbReference type="ARBA" id="ARBA00007898"/>
    </source>
</evidence>
<evidence type="ECO:0000256" key="9">
    <source>
        <dbReference type="ARBA" id="ARBA00022692"/>
    </source>
</evidence>
<dbReference type="GO" id="GO:0006508">
    <property type="term" value="P:proteolysis"/>
    <property type="evidence" value="ECO:0007669"/>
    <property type="project" value="UniProtKB-KW"/>
</dbReference>
<keyword evidence="11 19" id="KW-0378">Hydrolase</keyword>
<evidence type="ECO:0000256" key="18">
    <source>
        <dbReference type="PIRSR" id="PIRSR602137-50"/>
    </source>
</evidence>
<feature type="domain" description="Penicillin-binding protein transpeptidase" evidence="21">
    <location>
        <begin position="263"/>
        <end position="601"/>
    </location>
</feature>
<comment type="subcellular location">
    <subcellularLocation>
        <location evidence="2">Cell membrane</location>
    </subcellularLocation>
    <subcellularLocation>
        <location evidence="1">Membrane</location>
        <topology evidence="1">Single-pass membrane protein</topology>
    </subcellularLocation>
</comment>
<dbReference type="InterPro" id="IPR017790">
    <property type="entry name" value="Penicillin-binding_protein_2"/>
</dbReference>
<dbReference type="GO" id="GO:0009252">
    <property type="term" value="P:peptidoglycan biosynthetic process"/>
    <property type="evidence" value="ECO:0007669"/>
    <property type="project" value="UniProtKB-KW"/>
</dbReference>
<dbReference type="InterPro" id="IPR002137">
    <property type="entry name" value="Beta-lactam_class-D_AS"/>
</dbReference>
<sequence length="620" mass="69256">MNVKSQWSEKPDLTKRFLFLFLAAVAIMLLLLLRLWYLQVISAERFQQLSEKNRIRYIPISAPRGPVYDRDGHLLVDNRPSFSVSVMRQDVSDRDELLERLSEYLEIPAEDLFHRWEAGQKFPYYRPVPLAEDISREQLERVQENSVDLPGVLIDVQPLRSYPFEDVAAHVFGYLGEITEEQLRSGDYRDYRSGEYVGKSGLEKKLESYLKGKDGQRLLEVDVRGKELRVLRVQEPEPGNRVFLTLREDVQLAAEKALGEQAGAAVAIDVDTGEILAMASRPSFNPAMFARGISGAEWISLLQDSRHPLQNKALTGQYPPASTFKIVTALAALRAGAATAATRVDCNGRITLGRRDFRCWKRYGHGPTDLKKAMRESCDVWFYRVGLELGIDKLSEMALELGFGNALGFDLGGEKSGLVPTRGWKRARFNAPWYHGETVNTSIGQGFVLATPLQLATMTATVANGGTLLRPRIIKKVESWDGKILLESEPEVLHTVEFEANDLEIVQNSLEAVVNEPHGTGWAARLDQVKVAGKTGTAQVIRRRADDEEPDEDGIPYRFRDHALFVAYAPAEDPRIAVAVIVEHGEHGSTTAAPVARSILQAYFGLPEDRVSPVNGYPGD</sequence>
<dbReference type="GO" id="GO:0071555">
    <property type="term" value="P:cell wall organization"/>
    <property type="evidence" value="ECO:0007669"/>
    <property type="project" value="UniProtKB-KW"/>
</dbReference>
<evidence type="ECO:0000259" key="22">
    <source>
        <dbReference type="Pfam" id="PF03717"/>
    </source>
</evidence>
<dbReference type="PANTHER" id="PTHR30627:SF2">
    <property type="entry name" value="PEPTIDOGLYCAN D,D-TRANSPEPTIDASE MRDA"/>
    <property type="match status" value="1"/>
</dbReference>
<dbReference type="GO" id="GO:0017001">
    <property type="term" value="P:antibiotic catabolic process"/>
    <property type="evidence" value="ECO:0007669"/>
    <property type="project" value="InterPro"/>
</dbReference>
<keyword evidence="10" id="KW-0732">Signal</keyword>
<dbReference type="PANTHER" id="PTHR30627">
    <property type="entry name" value="PEPTIDOGLYCAN D,D-TRANSPEPTIDASE"/>
    <property type="match status" value="1"/>
</dbReference>
<dbReference type="AlphaFoldDB" id="A0A831LT68"/>
<evidence type="ECO:0000256" key="1">
    <source>
        <dbReference type="ARBA" id="ARBA00004167"/>
    </source>
</evidence>
<dbReference type="InterPro" id="IPR005311">
    <property type="entry name" value="PBP_dimer"/>
</dbReference>
<dbReference type="Gene3D" id="3.90.1310.10">
    <property type="entry name" value="Penicillin-binding protein 2a (Domain 2)"/>
    <property type="match status" value="1"/>
</dbReference>
<evidence type="ECO:0000256" key="4">
    <source>
        <dbReference type="ARBA" id="ARBA00012865"/>
    </source>
</evidence>
<keyword evidence="16 19" id="KW-0046">Antibiotic resistance</keyword>
<gene>
    <name evidence="23" type="primary">mrdA</name>
    <name evidence="23" type="ORF">ENN94_02985</name>
</gene>
<keyword evidence="8" id="KW-0645">Protease</keyword>
<evidence type="ECO:0000256" key="17">
    <source>
        <dbReference type="ARBA" id="ARBA00023316"/>
    </source>
</evidence>
<keyword evidence="6" id="KW-0997">Cell inner membrane</keyword>
<keyword evidence="12" id="KW-0133">Cell shape</keyword>
<keyword evidence="14 20" id="KW-1133">Transmembrane helix</keyword>
<evidence type="ECO:0000256" key="7">
    <source>
        <dbReference type="ARBA" id="ARBA00022645"/>
    </source>
</evidence>
<keyword evidence="15 20" id="KW-0472">Membrane</keyword>
<evidence type="ECO:0000256" key="19">
    <source>
        <dbReference type="RuleBase" id="RU361140"/>
    </source>
</evidence>
<dbReference type="GO" id="GO:0008658">
    <property type="term" value="F:penicillin binding"/>
    <property type="evidence" value="ECO:0007669"/>
    <property type="project" value="InterPro"/>
</dbReference>
<dbReference type="EMBL" id="DSDO01000207">
    <property type="protein sequence ID" value="HDR46645.1"/>
    <property type="molecule type" value="Genomic_DNA"/>
</dbReference>
<feature type="domain" description="Penicillin-binding protein dimerisation" evidence="22">
    <location>
        <begin position="60"/>
        <end position="230"/>
    </location>
</feature>
<dbReference type="Pfam" id="PF00905">
    <property type="entry name" value="Transpeptidase"/>
    <property type="match status" value="1"/>
</dbReference>
<proteinExistence type="inferred from homology"/>
<evidence type="ECO:0000256" key="14">
    <source>
        <dbReference type="ARBA" id="ARBA00022989"/>
    </source>
</evidence>
<dbReference type="Gene3D" id="3.30.1390.30">
    <property type="entry name" value="Penicillin-binding protein 2a, domain 3"/>
    <property type="match status" value="1"/>
</dbReference>
<dbReference type="FunFam" id="3.40.710.10:FF:000024">
    <property type="entry name" value="Penicillin-binding protein 2"/>
    <property type="match status" value="1"/>
</dbReference>
<dbReference type="GO" id="GO:0008800">
    <property type="term" value="F:beta-lactamase activity"/>
    <property type="evidence" value="ECO:0007669"/>
    <property type="project" value="UniProtKB-UniRule"/>
</dbReference>
<dbReference type="Proteomes" id="UP000886162">
    <property type="component" value="Unassembled WGS sequence"/>
</dbReference>
<dbReference type="Pfam" id="PF03717">
    <property type="entry name" value="PBP_dimer"/>
    <property type="match status" value="1"/>
</dbReference>
<evidence type="ECO:0000313" key="23">
    <source>
        <dbReference type="EMBL" id="HDR46645.1"/>
    </source>
</evidence>
<evidence type="ECO:0000256" key="8">
    <source>
        <dbReference type="ARBA" id="ARBA00022670"/>
    </source>
</evidence>
<dbReference type="EC" id="3.5.2.6" evidence="4 19"/>
<organism evidence="23">
    <name type="scientific">Geoalkalibacter subterraneus</name>
    <dbReference type="NCBI Taxonomy" id="483547"/>
    <lineage>
        <taxon>Bacteria</taxon>
        <taxon>Pseudomonadati</taxon>
        <taxon>Thermodesulfobacteriota</taxon>
        <taxon>Desulfuromonadia</taxon>
        <taxon>Desulfuromonadales</taxon>
        <taxon>Geoalkalibacteraceae</taxon>
        <taxon>Geoalkalibacter</taxon>
    </lineage>
</organism>
<dbReference type="GO" id="GO:0071972">
    <property type="term" value="F:peptidoglycan L,D-transpeptidase activity"/>
    <property type="evidence" value="ECO:0007669"/>
    <property type="project" value="TreeGrafter"/>
</dbReference>
<evidence type="ECO:0000259" key="21">
    <source>
        <dbReference type="Pfam" id="PF00905"/>
    </source>
</evidence>
<dbReference type="NCBIfam" id="TIGR03423">
    <property type="entry name" value="pbp2_mrdA"/>
    <property type="match status" value="1"/>
</dbReference>
<comment type="caution">
    <text evidence="23">The sequence shown here is derived from an EMBL/GenBank/DDBJ whole genome shotgun (WGS) entry which is preliminary data.</text>
</comment>
<protein>
    <recommendedName>
        <fullName evidence="4 19">Beta-lactamase</fullName>
        <ecNumber evidence="4 19">3.5.2.6</ecNumber>
    </recommendedName>
</protein>
<dbReference type="InterPro" id="IPR036138">
    <property type="entry name" value="PBP_dimer_sf"/>
</dbReference>
<evidence type="ECO:0000256" key="20">
    <source>
        <dbReference type="SAM" id="Phobius"/>
    </source>
</evidence>
<keyword evidence="13" id="KW-0573">Peptidoglycan synthesis</keyword>
<dbReference type="PROSITE" id="PS00337">
    <property type="entry name" value="BETA_LACTAMASE_D"/>
    <property type="match status" value="1"/>
</dbReference>
<dbReference type="InterPro" id="IPR050515">
    <property type="entry name" value="Beta-lactam/transpept"/>
</dbReference>
<evidence type="ECO:0000256" key="2">
    <source>
        <dbReference type="ARBA" id="ARBA00004236"/>
    </source>
</evidence>
<feature type="active site" description="Acyl-ester intermediate" evidence="18">
    <location>
        <position position="322"/>
    </location>
</feature>
<dbReference type="GO" id="GO:0009002">
    <property type="term" value="F:serine-type D-Ala-D-Ala carboxypeptidase activity"/>
    <property type="evidence" value="ECO:0007669"/>
    <property type="project" value="InterPro"/>
</dbReference>
<reference evidence="23" key="1">
    <citation type="journal article" date="2020" name="mSystems">
        <title>Genome- and Community-Level Interaction Insights into Carbon Utilization and Element Cycling Functions of Hydrothermarchaeota in Hydrothermal Sediment.</title>
        <authorList>
            <person name="Zhou Z."/>
            <person name="Liu Y."/>
            <person name="Xu W."/>
            <person name="Pan J."/>
            <person name="Luo Z.H."/>
            <person name="Li M."/>
        </authorList>
    </citation>
    <scope>NUCLEOTIDE SEQUENCE [LARGE SCALE GENOMIC DNA]</scope>
    <source>
        <strain evidence="23">SpSt-1220</strain>
    </source>
</reference>
<dbReference type="Gene3D" id="3.40.710.10">
    <property type="entry name" value="DD-peptidase/beta-lactamase superfamily"/>
    <property type="match status" value="1"/>
</dbReference>
<dbReference type="GO" id="GO:0008360">
    <property type="term" value="P:regulation of cell shape"/>
    <property type="evidence" value="ECO:0007669"/>
    <property type="project" value="UniProtKB-KW"/>
</dbReference>
<evidence type="ECO:0000256" key="12">
    <source>
        <dbReference type="ARBA" id="ARBA00022960"/>
    </source>
</evidence>
<evidence type="ECO:0000256" key="16">
    <source>
        <dbReference type="ARBA" id="ARBA00023251"/>
    </source>
</evidence>
<evidence type="ECO:0000256" key="11">
    <source>
        <dbReference type="ARBA" id="ARBA00022801"/>
    </source>
</evidence>
<dbReference type="GO" id="GO:0005886">
    <property type="term" value="C:plasma membrane"/>
    <property type="evidence" value="ECO:0007669"/>
    <property type="project" value="UniProtKB-SubCell"/>
</dbReference>
<keyword evidence="7" id="KW-0121">Carboxypeptidase</keyword>
<comment type="similarity">
    <text evidence="3 19">Belongs to the class-D beta-lactamase family.</text>
</comment>
<keyword evidence="5" id="KW-1003">Cell membrane</keyword>
<feature type="modified residue" description="N6-carboxylysine" evidence="18">
    <location>
        <position position="325"/>
    </location>
</feature>
<dbReference type="SUPFAM" id="SSF56601">
    <property type="entry name" value="beta-lactamase/transpeptidase-like"/>
    <property type="match status" value="1"/>
</dbReference>
<evidence type="ECO:0000256" key="13">
    <source>
        <dbReference type="ARBA" id="ARBA00022984"/>
    </source>
</evidence>
<keyword evidence="9 20" id="KW-0812">Transmembrane</keyword>
<name>A0A831LT68_9BACT</name>
<accession>A0A831LT68</accession>
<keyword evidence="17" id="KW-0961">Cell wall biogenesis/degradation</keyword>
<evidence type="ECO:0000256" key="6">
    <source>
        <dbReference type="ARBA" id="ARBA00022519"/>
    </source>
</evidence>
<dbReference type="InterPro" id="IPR001460">
    <property type="entry name" value="PCN-bd_Tpept"/>
</dbReference>
<comment type="catalytic activity">
    <reaction evidence="19">
        <text>a beta-lactam + H2O = a substituted beta-amino acid</text>
        <dbReference type="Rhea" id="RHEA:20401"/>
        <dbReference type="ChEBI" id="CHEBI:15377"/>
        <dbReference type="ChEBI" id="CHEBI:35627"/>
        <dbReference type="ChEBI" id="CHEBI:140347"/>
        <dbReference type="EC" id="3.5.2.6"/>
    </reaction>
</comment>
<feature type="transmembrane region" description="Helical" evidence="20">
    <location>
        <begin position="17"/>
        <end position="37"/>
    </location>
</feature>
<evidence type="ECO:0000256" key="10">
    <source>
        <dbReference type="ARBA" id="ARBA00022729"/>
    </source>
</evidence>
<evidence type="ECO:0000256" key="15">
    <source>
        <dbReference type="ARBA" id="ARBA00023136"/>
    </source>
</evidence>
<dbReference type="SUPFAM" id="SSF56519">
    <property type="entry name" value="Penicillin binding protein dimerisation domain"/>
    <property type="match status" value="1"/>
</dbReference>
<dbReference type="InterPro" id="IPR012338">
    <property type="entry name" value="Beta-lactam/transpept-like"/>
</dbReference>
<dbReference type="GO" id="GO:0046677">
    <property type="term" value="P:response to antibiotic"/>
    <property type="evidence" value="ECO:0007669"/>
    <property type="project" value="UniProtKB-UniRule"/>
</dbReference>